<evidence type="ECO:0000313" key="2">
    <source>
        <dbReference type="EMBL" id="VFK37686.1"/>
    </source>
</evidence>
<dbReference type="EMBL" id="CAADFW010000001">
    <property type="protein sequence ID" value="VFK51510.1"/>
    <property type="molecule type" value="Genomic_DNA"/>
</dbReference>
<dbReference type="Pfam" id="PF01610">
    <property type="entry name" value="DDE_Tnp_ISL3"/>
    <property type="match status" value="1"/>
</dbReference>
<dbReference type="InterPro" id="IPR002560">
    <property type="entry name" value="Transposase_DDE"/>
</dbReference>
<evidence type="ECO:0000259" key="1">
    <source>
        <dbReference type="Pfam" id="PF01610"/>
    </source>
</evidence>
<accession>A0A450ZCH8</accession>
<evidence type="ECO:0000313" key="3">
    <source>
        <dbReference type="EMBL" id="VFK51510.1"/>
    </source>
</evidence>
<gene>
    <name evidence="2" type="ORF">BECKTC1821E_GA0114239_100160</name>
    <name evidence="3" type="ORF">BECKTC1821F_GA0114240_1001118</name>
</gene>
<proteinExistence type="predicted"/>
<name>A0A450ZCH8_9GAMM</name>
<protein>
    <submittedName>
        <fullName evidence="3">Transposase</fullName>
    </submittedName>
</protein>
<sequence length="98" mass="11196">MGAAYIKVVAENLPKATLVFDHFHIIKRYNEKLSDSRRAIAKNELTVSGIGMLKRFSNTLATLPTMISTALPAIHWREPIIKSKPFRKWHMAFATWNS</sequence>
<feature type="domain" description="Transposase IS204/IS1001/IS1096/IS1165 DDE" evidence="1">
    <location>
        <begin position="1"/>
        <end position="44"/>
    </location>
</feature>
<organism evidence="3">
    <name type="scientific">Candidatus Kentrum sp. TC</name>
    <dbReference type="NCBI Taxonomy" id="2126339"/>
    <lineage>
        <taxon>Bacteria</taxon>
        <taxon>Pseudomonadati</taxon>
        <taxon>Pseudomonadota</taxon>
        <taxon>Gammaproteobacteria</taxon>
        <taxon>Candidatus Kentrum</taxon>
    </lineage>
</organism>
<dbReference type="AlphaFoldDB" id="A0A450ZCH8"/>
<dbReference type="EMBL" id="CAADFT010000001">
    <property type="protein sequence ID" value="VFK37686.1"/>
    <property type="molecule type" value="Genomic_DNA"/>
</dbReference>
<reference evidence="3" key="1">
    <citation type="submission" date="2019-02" db="EMBL/GenBank/DDBJ databases">
        <authorList>
            <person name="Gruber-Vodicka R. H."/>
            <person name="Seah K. B. B."/>
        </authorList>
    </citation>
    <scope>NUCLEOTIDE SEQUENCE</scope>
    <source>
        <strain evidence="2">BECK_BZ125</strain>
        <strain evidence="3">BECK_BZ126</strain>
    </source>
</reference>